<comment type="caution">
    <text evidence="5">The sequence shown here is derived from an EMBL/GenBank/DDBJ whole genome shotgun (WGS) entry which is preliminary data.</text>
</comment>
<dbReference type="Proteomes" id="UP001634007">
    <property type="component" value="Unassembled WGS sequence"/>
</dbReference>
<dbReference type="GO" id="GO:0016757">
    <property type="term" value="F:glycosyltransferase activity"/>
    <property type="evidence" value="ECO:0007669"/>
    <property type="project" value="UniProtKB-KW"/>
</dbReference>
<gene>
    <name evidence="5" type="ORF">ACJRO7_004825</name>
</gene>
<evidence type="ECO:0000256" key="3">
    <source>
        <dbReference type="ARBA" id="ARBA00022679"/>
    </source>
</evidence>
<dbReference type="PANTHER" id="PTHR11926">
    <property type="entry name" value="GLUCOSYL/GLUCURONOSYL TRANSFERASES"/>
    <property type="match status" value="1"/>
</dbReference>
<dbReference type="EMBL" id="JBJKBG010000010">
    <property type="protein sequence ID" value="KAL3719900.1"/>
    <property type="molecule type" value="Genomic_DNA"/>
</dbReference>
<dbReference type="FunFam" id="3.40.50.2000:FF:000138">
    <property type="entry name" value="Glycosyltransferase"/>
    <property type="match status" value="1"/>
</dbReference>
<evidence type="ECO:0000256" key="4">
    <source>
        <dbReference type="SAM" id="MobiDB-lite"/>
    </source>
</evidence>
<reference evidence="5 6" key="1">
    <citation type="submission" date="2024-11" db="EMBL/GenBank/DDBJ databases">
        <title>Chromosome-level genome assembly of Eucalyptus globulus Labill. provides insights into its genome evolution.</title>
        <authorList>
            <person name="Li X."/>
        </authorList>
    </citation>
    <scope>NUCLEOTIDE SEQUENCE [LARGE SCALE GENOMIC DNA]</scope>
    <source>
        <strain evidence="5">CL2024</strain>
        <tissue evidence="5">Fresh tender leaves</tissue>
    </source>
</reference>
<comment type="similarity">
    <text evidence="1">Belongs to the UDP-glycosyltransferase family.</text>
</comment>
<dbReference type="SUPFAM" id="SSF53756">
    <property type="entry name" value="UDP-Glycosyltransferase/glycogen phosphorylase"/>
    <property type="match status" value="1"/>
</dbReference>
<evidence type="ECO:0000313" key="5">
    <source>
        <dbReference type="EMBL" id="KAL3719900.1"/>
    </source>
</evidence>
<evidence type="ECO:0000256" key="2">
    <source>
        <dbReference type="ARBA" id="ARBA00022676"/>
    </source>
</evidence>
<name>A0ABD3IXT5_EUCGL</name>
<organism evidence="5 6">
    <name type="scientific">Eucalyptus globulus</name>
    <name type="common">Tasmanian blue gum</name>
    <dbReference type="NCBI Taxonomy" id="34317"/>
    <lineage>
        <taxon>Eukaryota</taxon>
        <taxon>Viridiplantae</taxon>
        <taxon>Streptophyta</taxon>
        <taxon>Embryophyta</taxon>
        <taxon>Tracheophyta</taxon>
        <taxon>Spermatophyta</taxon>
        <taxon>Magnoliopsida</taxon>
        <taxon>eudicotyledons</taxon>
        <taxon>Gunneridae</taxon>
        <taxon>Pentapetalae</taxon>
        <taxon>rosids</taxon>
        <taxon>malvids</taxon>
        <taxon>Myrtales</taxon>
        <taxon>Myrtaceae</taxon>
        <taxon>Myrtoideae</taxon>
        <taxon>Eucalypteae</taxon>
        <taxon>Eucalyptus</taxon>
    </lineage>
</organism>
<accession>A0ABD3IXT5</accession>
<proteinExistence type="inferred from homology"/>
<sequence>MSQLNKFDNIHRTPGKSSLVRRPRNFKKMEALLSSTSAAGSRHIVAMPYPGRGHINPMMNLCKILSSRVPDITITFVVTKEWLGLIGSESRPANISLAAIPNVLPSELVRAQHYDEFIDAVFAKMGGPFEELLDQLRPLPTVIVADAFLSWALRAGNRRNIPVALFCPSAAWDFSLFYHFHLLEQHGHFPVDLSEKGDEQVDYIPGLPPTRLADLISSGTIDLFLQHVLDAFSIVHEAKYLLLATVYEVEHLAVNSLKASLSFPVYTIGPTIHFSRLADDSCLNDFDYLKWLDCQPSDSVLYISLGSFLSVSSSKMDEIAGCLRNSGIRFMWVVREEASRLRGLCGNRGIVMPWCDQLRVLSHSSVGGFWTHCGWNSIGEAIFAGVPLLAYPITMDQGGNATLVVEDWKVGWRVGREITGLLRKFMDLEDDESKEVRRQAKHLQEVCRRAIEKDGSTETNINSFIRDITHFQ</sequence>
<keyword evidence="2" id="KW-0328">Glycosyltransferase</keyword>
<dbReference type="Gene3D" id="3.40.50.2000">
    <property type="entry name" value="Glycogen Phosphorylase B"/>
    <property type="match status" value="2"/>
</dbReference>
<evidence type="ECO:0000313" key="6">
    <source>
        <dbReference type="Proteomes" id="UP001634007"/>
    </source>
</evidence>
<evidence type="ECO:0000256" key="1">
    <source>
        <dbReference type="ARBA" id="ARBA00009995"/>
    </source>
</evidence>
<keyword evidence="6" id="KW-1185">Reference proteome</keyword>
<dbReference type="PANTHER" id="PTHR11926:SF1395">
    <property type="entry name" value="GLYCOSYLTRANSFERASE"/>
    <property type="match status" value="1"/>
</dbReference>
<dbReference type="InterPro" id="IPR002213">
    <property type="entry name" value="UDP_glucos_trans"/>
</dbReference>
<dbReference type="AlphaFoldDB" id="A0ABD3IXT5"/>
<feature type="region of interest" description="Disordered" evidence="4">
    <location>
        <begin position="1"/>
        <end position="21"/>
    </location>
</feature>
<dbReference type="CDD" id="cd03784">
    <property type="entry name" value="GT1_Gtf-like"/>
    <property type="match status" value="1"/>
</dbReference>
<protein>
    <submittedName>
        <fullName evidence="5">Uncharacterized protein</fullName>
    </submittedName>
</protein>
<dbReference type="Pfam" id="PF00201">
    <property type="entry name" value="UDPGT"/>
    <property type="match status" value="1"/>
</dbReference>
<keyword evidence="3" id="KW-0808">Transferase</keyword>